<keyword evidence="3" id="KW-1185">Reference proteome</keyword>
<reference evidence="2 3" key="1">
    <citation type="submission" date="2020-08" db="EMBL/GenBank/DDBJ databases">
        <title>Genomic Encyclopedia of Type Strains, Phase IV (KMG-IV): sequencing the most valuable type-strain genomes for metagenomic binning, comparative biology and taxonomic classification.</title>
        <authorList>
            <person name="Goeker M."/>
        </authorList>
    </citation>
    <scope>NUCLEOTIDE SEQUENCE [LARGE SCALE GENOMIC DNA]</scope>
    <source>
        <strain evidence="2 3">DSM 23447</strain>
    </source>
</reference>
<accession>A0A7W6IJ33</accession>
<sequence length="144" mass="16336">MPEQKTKPHTGDVDEFLAQVESDQKRADSHVLVELMSEISGEPPVLWGTMVGFGHYHYRYPTGHEGDAFLVGFAPRKAAFSIYLMGTYFPEENARREALLAKLGKHRMGKACLYVNKLNDIDLNVLRELVEISVRKLRDAYPAK</sequence>
<comment type="caution">
    <text evidence="2">The sequence shown here is derived from an EMBL/GenBank/DDBJ whole genome shotgun (WGS) entry which is preliminary data.</text>
</comment>
<proteinExistence type="predicted"/>
<evidence type="ECO:0000259" key="1">
    <source>
        <dbReference type="Pfam" id="PF08818"/>
    </source>
</evidence>
<evidence type="ECO:0000313" key="3">
    <source>
        <dbReference type="Proteomes" id="UP000547011"/>
    </source>
</evidence>
<feature type="domain" description="YdhG-like" evidence="1">
    <location>
        <begin position="50"/>
        <end position="131"/>
    </location>
</feature>
<dbReference type="InterPro" id="IPR014922">
    <property type="entry name" value="YdhG-like"/>
</dbReference>
<dbReference type="Pfam" id="PF08818">
    <property type="entry name" value="DUF1801"/>
    <property type="match status" value="1"/>
</dbReference>
<organism evidence="2 3">
    <name type="scientific">Devosia subaequoris</name>
    <dbReference type="NCBI Taxonomy" id="395930"/>
    <lineage>
        <taxon>Bacteria</taxon>
        <taxon>Pseudomonadati</taxon>
        <taxon>Pseudomonadota</taxon>
        <taxon>Alphaproteobacteria</taxon>
        <taxon>Hyphomicrobiales</taxon>
        <taxon>Devosiaceae</taxon>
        <taxon>Devosia</taxon>
    </lineage>
</organism>
<dbReference type="AlphaFoldDB" id="A0A7W6IJ33"/>
<dbReference type="SUPFAM" id="SSF159888">
    <property type="entry name" value="YdhG-like"/>
    <property type="match status" value="1"/>
</dbReference>
<evidence type="ECO:0000313" key="2">
    <source>
        <dbReference type="EMBL" id="MBB4050567.1"/>
    </source>
</evidence>
<protein>
    <recommendedName>
        <fullName evidence="1">YdhG-like domain-containing protein</fullName>
    </recommendedName>
</protein>
<dbReference type="EMBL" id="JACIEW010000001">
    <property type="protein sequence ID" value="MBB4050567.1"/>
    <property type="molecule type" value="Genomic_DNA"/>
</dbReference>
<dbReference type="RefSeq" id="WP_183309366.1">
    <property type="nucleotide sequence ID" value="NZ_JACIEW010000001.1"/>
</dbReference>
<name>A0A7W6IJ33_9HYPH</name>
<dbReference type="Proteomes" id="UP000547011">
    <property type="component" value="Unassembled WGS sequence"/>
</dbReference>
<gene>
    <name evidence="2" type="ORF">GGR20_000185</name>
</gene>